<reference evidence="1 2" key="1">
    <citation type="journal article" date="2015" name="Genome Biol. Evol.">
        <title>Comparative Genomics of a Bacterivorous Green Alga Reveals Evolutionary Causalities and Consequences of Phago-Mixotrophic Mode of Nutrition.</title>
        <authorList>
            <person name="Burns J.A."/>
            <person name="Paasch A."/>
            <person name="Narechania A."/>
            <person name="Kim E."/>
        </authorList>
    </citation>
    <scope>NUCLEOTIDE SEQUENCE [LARGE SCALE GENOMIC DNA]</scope>
    <source>
        <strain evidence="1 2">PLY_AMNH</strain>
    </source>
</reference>
<dbReference type="EMBL" id="LGRX02011884">
    <property type="protein sequence ID" value="KAK3268336.1"/>
    <property type="molecule type" value="Genomic_DNA"/>
</dbReference>
<dbReference type="AlphaFoldDB" id="A0AAE0L184"/>
<evidence type="ECO:0000313" key="2">
    <source>
        <dbReference type="Proteomes" id="UP001190700"/>
    </source>
</evidence>
<evidence type="ECO:0000313" key="1">
    <source>
        <dbReference type="EMBL" id="KAK3268336.1"/>
    </source>
</evidence>
<name>A0AAE0L184_9CHLO</name>
<keyword evidence="2" id="KW-1185">Reference proteome</keyword>
<comment type="caution">
    <text evidence="1">The sequence shown here is derived from an EMBL/GenBank/DDBJ whole genome shotgun (WGS) entry which is preliminary data.</text>
</comment>
<accession>A0AAE0L184</accession>
<protein>
    <submittedName>
        <fullName evidence="1">Uncharacterized protein</fullName>
    </submittedName>
</protein>
<sequence>MATKRTATWTSIVKSLQTAFEQKEAANTALFDLADATKEVNVIFNGILFSTLTSSTSPNSTARRWVEASGRASPRNGKRALLEVTKRLIPRVVRPLGHYEELCSIFVDPKLDPDPLIQDFDGCLTAIRNGASGALDDMVAKKQLLASLDTTFYDKANPDNGRIKQDTASVSTIGVAYSGLPYGMDVQKLIKDFQVHIDAANEVLSSLKDNVDDDKPPTR</sequence>
<gene>
    <name evidence="1" type="ORF">CYMTET_23152</name>
</gene>
<dbReference type="Proteomes" id="UP001190700">
    <property type="component" value="Unassembled WGS sequence"/>
</dbReference>
<organism evidence="1 2">
    <name type="scientific">Cymbomonas tetramitiformis</name>
    <dbReference type="NCBI Taxonomy" id="36881"/>
    <lineage>
        <taxon>Eukaryota</taxon>
        <taxon>Viridiplantae</taxon>
        <taxon>Chlorophyta</taxon>
        <taxon>Pyramimonadophyceae</taxon>
        <taxon>Pyramimonadales</taxon>
        <taxon>Pyramimonadaceae</taxon>
        <taxon>Cymbomonas</taxon>
    </lineage>
</organism>
<proteinExistence type="predicted"/>